<protein>
    <submittedName>
        <fullName evidence="2">Uncharacterized protein</fullName>
    </submittedName>
</protein>
<accession>A0A9Q8SFT8</accession>
<evidence type="ECO:0000313" key="2">
    <source>
        <dbReference type="EMBL" id="UQC76308.1"/>
    </source>
</evidence>
<feature type="non-terminal residue" evidence="2">
    <location>
        <position position="1"/>
    </location>
</feature>
<gene>
    <name evidence="2" type="ORF">CLUP02_17821</name>
</gene>
<feature type="region of interest" description="Disordered" evidence="1">
    <location>
        <begin position="865"/>
        <end position="1072"/>
    </location>
</feature>
<name>A0A9Q8SFT8_9PEZI</name>
<feature type="compositionally biased region" description="Gly residues" evidence="1">
    <location>
        <begin position="957"/>
        <end position="968"/>
    </location>
</feature>
<proteinExistence type="predicted"/>
<evidence type="ECO:0000256" key="1">
    <source>
        <dbReference type="SAM" id="MobiDB-lite"/>
    </source>
</evidence>
<feature type="compositionally biased region" description="Polar residues" evidence="1">
    <location>
        <begin position="549"/>
        <end position="561"/>
    </location>
</feature>
<feature type="region of interest" description="Disordered" evidence="1">
    <location>
        <begin position="573"/>
        <end position="620"/>
    </location>
</feature>
<dbReference type="KEGG" id="clup:CLUP02_17821"/>
<feature type="compositionally biased region" description="Gly residues" evidence="1">
    <location>
        <begin position="928"/>
        <end position="942"/>
    </location>
</feature>
<dbReference type="RefSeq" id="XP_049137949.1">
    <property type="nucleotide sequence ID" value="XM_049296725.1"/>
</dbReference>
<dbReference type="Proteomes" id="UP000830671">
    <property type="component" value="Chromosome 10"/>
</dbReference>
<dbReference type="EMBL" id="CP019472">
    <property type="protein sequence ID" value="UQC76308.1"/>
    <property type="molecule type" value="Genomic_DNA"/>
</dbReference>
<dbReference type="AlphaFoldDB" id="A0A9Q8SFT8"/>
<evidence type="ECO:0000313" key="3">
    <source>
        <dbReference type="Proteomes" id="UP000830671"/>
    </source>
</evidence>
<organism evidence="2 3">
    <name type="scientific">Colletotrichum lupini</name>
    <dbReference type="NCBI Taxonomy" id="145971"/>
    <lineage>
        <taxon>Eukaryota</taxon>
        <taxon>Fungi</taxon>
        <taxon>Dikarya</taxon>
        <taxon>Ascomycota</taxon>
        <taxon>Pezizomycotina</taxon>
        <taxon>Sordariomycetes</taxon>
        <taxon>Hypocreomycetidae</taxon>
        <taxon>Glomerellales</taxon>
        <taxon>Glomerellaceae</taxon>
        <taxon>Colletotrichum</taxon>
        <taxon>Colletotrichum acutatum species complex</taxon>
    </lineage>
</organism>
<dbReference type="GeneID" id="73351735"/>
<feature type="region of interest" description="Disordered" evidence="1">
    <location>
        <begin position="542"/>
        <end position="561"/>
    </location>
</feature>
<feature type="compositionally biased region" description="Low complexity" evidence="1">
    <location>
        <begin position="1012"/>
        <end position="1021"/>
    </location>
</feature>
<feature type="compositionally biased region" description="Basic and acidic residues" evidence="1">
    <location>
        <begin position="902"/>
        <end position="912"/>
    </location>
</feature>
<keyword evidence="3" id="KW-1185">Reference proteome</keyword>
<reference evidence="2" key="1">
    <citation type="journal article" date="2021" name="Mol. Plant Microbe Interact.">
        <title>Complete Genome Sequence of the Plant-Pathogenic Fungus Colletotrichum lupini.</title>
        <authorList>
            <person name="Baroncelli R."/>
            <person name="Pensec F."/>
            <person name="Da Lio D."/>
            <person name="Boufleur T."/>
            <person name="Vicente I."/>
            <person name="Sarrocco S."/>
            <person name="Picot A."/>
            <person name="Baraldi E."/>
            <person name="Sukno S."/>
            <person name="Thon M."/>
            <person name="Le Floch G."/>
        </authorList>
    </citation>
    <scope>NUCLEOTIDE SEQUENCE</scope>
    <source>
        <strain evidence="2">IMI 504893</strain>
    </source>
</reference>
<sequence length="1072" mass="117061">LRTCCRLSIQLSISLLPLSSQRHLQIASVTLCQGLIDRNRIKTIKQPSLQALEHRACAYDPSLPANNSLNRQLFNCPIAMDPSIQFAKTGAVPTREDILAFRRATWLLARFKAVNSAHGTTLRLQEHQTIAQSFEGSAEERRFIRKQYEFLDCLAGILVRNTEVLALIPSSDGVSHTNTKGKGKAEEKSKNVVYLSTNPRFEDHPIARDIVGAQGPALLVDFDTTAVDNFDFNYRDGATGFTHDKWARMNVKEIASGQHFIECCLLIIRMLKQYFSEKDRVKKEKMSAGLKDFIYLSSQSKIRRRFEGGTIFRNYVAILAMPVSNLAQLHQGKPQPGASASTPSAGTPLSVAEVKTQAALDDKNLDYLPLPFLTGGRQLTTTALNQKFRMGQTSKQAGALRAVYKEAVGWRQDQVGRNKQEHGCTLPLFHTWETSPLNAREQSAYVFYDVKGRNEMQRIMASIFLALQFYQERFKGTQTFVNSITMKRKVSREDAILKCKAASDDLQRAYFVLAGIRREFREVLDSHFQWLQFLTGVTTTHVQGRGFSSRPTPTADSPNPAQNKMAIYAERGTGPDGAPLWSSPPLPKGNNPPATPIRGSGSARQEPPTPGLSKGFSKINISSDTGDTDEILETELLSFDNDARVHGWNVAAAQYLGSLCRLYDSLLFLLESDKTVIEHFLATDFQPLKTYPRYQDKEIADLRGFLETFELEEGETMPQHLVTKWVEYLADAGHNTFSGTWHAEATILSLHLLEKDRARMVDANVVAGSSDAEEACQLPAAGLTRLFRSLGAPMAVNKRCCPVCYFLVEYIQKTENTKFLFEGAHSDWSATTLSPWIPKKAFDAIYHQVLHHLRLVFREKVYEDATNRSDDSGGTRSAPGRSSGGSRPGADDDWYTQNQASRDARPPIDFDTPKGGGASSKGASGRSGKTGTGPKQGKGGDSSGARAGNSGRQGATSGQGGASGGGSGRRAEIGSAPPPFILPGASGRATNVAGTSGSQMGSDDPFVDTRRGGAPPGASQGAAGGGRAHHPRPSLPPLAIPPAGHSRAPSSPTKRHASSEVPHESSPSPKKK</sequence>
<feature type="compositionally biased region" description="Polar residues" evidence="1">
    <location>
        <begin position="988"/>
        <end position="1001"/>
    </location>
</feature>